<dbReference type="Proteomes" id="UP001303236">
    <property type="component" value="Chromosome"/>
</dbReference>
<evidence type="ECO:0000256" key="3">
    <source>
        <dbReference type="ARBA" id="ARBA00022989"/>
    </source>
</evidence>
<keyword evidence="4 5" id="KW-0472">Membrane</keyword>
<dbReference type="EMBL" id="CP134500">
    <property type="protein sequence ID" value="WNF28593.1"/>
    <property type="molecule type" value="Genomic_DNA"/>
</dbReference>
<evidence type="ECO:0000313" key="7">
    <source>
        <dbReference type="Proteomes" id="UP001303236"/>
    </source>
</evidence>
<reference evidence="6 7" key="1">
    <citation type="submission" date="2023-09" db="EMBL/GenBank/DDBJ databases">
        <title>Genome completion map analysis of the actinomycetes C11-1.</title>
        <authorList>
            <person name="Qin P."/>
            <person name="Guan P."/>
        </authorList>
    </citation>
    <scope>NUCLEOTIDE SEQUENCE [LARGE SCALE GENOMIC DNA]</scope>
    <source>
        <strain evidence="6 7">C11-1</strain>
    </source>
</reference>
<dbReference type="Pfam" id="PF20401">
    <property type="entry name" value="Rhomboid_2"/>
    <property type="match status" value="1"/>
</dbReference>
<keyword evidence="3 5" id="KW-1133">Transmembrane helix</keyword>
<feature type="transmembrane region" description="Helical" evidence="5">
    <location>
        <begin position="77"/>
        <end position="101"/>
    </location>
</feature>
<feature type="transmembrane region" description="Helical" evidence="5">
    <location>
        <begin position="113"/>
        <end position="138"/>
    </location>
</feature>
<keyword evidence="2 5" id="KW-0812">Transmembrane</keyword>
<dbReference type="SUPFAM" id="SSF144091">
    <property type="entry name" value="Rhomboid-like"/>
    <property type="match status" value="1"/>
</dbReference>
<evidence type="ECO:0000256" key="2">
    <source>
        <dbReference type="ARBA" id="ARBA00022692"/>
    </source>
</evidence>
<organism evidence="6 7">
    <name type="scientific">Streptomyces durocortorensis</name>
    <dbReference type="NCBI Taxonomy" id="2811104"/>
    <lineage>
        <taxon>Bacteria</taxon>
        <taxon>Bacillati</taxon>
        <taxon>Actinomycetota</taxon>
        <taxon>Actinomycetes</taxon>
        <taxon>Kitasatosporales</taxon>
        <taxon>Streptomycetaceae</taxon>
        <taxon>Streptomyces</taxon>
    </lineage>
</organism>
<comment type="subcellular location">
    <subcellularLocation>
        <location evidence="1">Membrane</location>
        <topology evidence="1">Multi-pass membrane protein</topology>
    </subcellularLocation>
</comment>
<dbReference type="InterPro" id="IPR046862">
    <property type="entry name" value="Rhomboid_2"/>
</dbReference>
<feature type="transmembrane region" description="Helical" evidence="5">
    <location>
        <begin position="37"/>
        <end position="57"/>
    </location>
</feature>
<evidence type="ECO:0000256" key="5">
    <source>
        <dbReference type="SAM" id="Phobius"/>
    </source>
</evidence>
<dbReference type="InterPro" id="IPR035952">
    <property type="entry name" value="Rhomboid-like_sf"/>
</dbReference>
<sequence length="230" mass="25445">MPREQPGIRPRAPGTRSPRSTAAAAVRHWIATAPGTYIWLGILFVTAVVLRQMSPAFEDEFLRDRSTNLHELSRNPLRVLISGALWIDGGRWLPYAVLFTVFHATAEHWLGTLRWLTVVILAHVLATLVSEGVLAWAIRYGHAPPSAANTLDVGVSYALAGVVAVLTYRVPHLWRYAYAFAVLVAYGVPLIGEGRTFTDLGHFTAVLIGLACYPLTRRRTDQETQRPPAQ</sequence>
<accession>A0ABY9VXU2</accession>
<name>A0ABY9VXU2_9ACTN</name>
<evidence type="ECO:0000313" key="6">
    <source>
        <dbReference type="EMBL" id="WNF28593.1"/>
    </source>
</evidence>
<feature type="transmembrane region" description="Helical" evidence="5">
    <location>
        <begin position="197"/>
        <end position="216"/>
    </location>
</feature>
<gene>
    <name evidence="6" type="ORF">RI138_18110</name>
</gene>
<evidence type="ECO:0000256" key="4">
    <source>
        <dbReference type="ARBA" id="ARBA00023136"/>
    </source>
</evidence>
<protein>
    <recommendedName>
        <fullName evidence="8">Integral membrane protein</fullName>
    </recommendedName>
</protein>
<proteinExistence type="predicted"/>
<evidence type="ECO:0000256" key="1">
    <source>
        <dbReference type="ARBA" id="ARBA00004141"/>
    </source>
</evidence>
<evidence type="ECO:0008006" key="8">
    <source>
        <dbReference type="Google" id="ProtNLM"/>
    </source>
</evidence>
<keyword evidence="7" id="KW-1185">Reference proteome</keyword>
<feature type="transmembrane region" description="Helical" evidence="5">
    <location>
        <begin position="173"/>
        <end position="191"/>
    </location>
</feature>
<feature type="transmembrane region" description="Helical" evidence="5">
    <location>
        <begin position="150"/>
        <end position="168"/>
    </location>
</feature>